<dbReference type="GO" id="GO:0006313">
    <property type="term" value="P:DNA transposition"/>
    <property type="evidence" value="ECO:0007669"/>
    <property type="project" value="InterPro"/>
</dbReference>
<sequence length="44" mass="5070">MFWSITTPAFKEKAVALVTEQSYSGAEAAEFLDIRANQLYEWKQ</sequence>
<dbReference type="AlphaFoldDB" id="A0AA95H680"/>
<dbReference type="GO" id="GO:0004803">
    <property type="term" value="F:transposase activity"/>
    <property type="evidence" value="ECO:0007669"/>
    <property type="project" value="InterPro"/>
</dbReference>
<accession>A0AA95H680</accession>
<dbReference type="GO" id="GO:0043565">
    <property type="term" value="F:sequence-specific DNA binding"/>
    <property type="evidence" value="ECO:0007669"/>
    <property type="project" value="InterPro"/>
</dbReference>
<proteinExistence type="predicted"/>
<reference evidence="1" key="1">
    <citation type="journal article" date="2023" name="Int. J. Mol. Sci.">
        <title>Metagenomics Revealed a New Genus 'Candidatus Thiocaldithrix dubininis' gen. nov., sp. nov. and a New Species 'Candidatus Thiothrix putei' sp. nov. in the Family Thiotrichaceae, Some Members of Which Have Traits of Both Na+- and H+-Motive Energetics.</title>
        <authorList>
            <person name="Ravin N.V."/>
            <person name="Muntyan M.S."/>
            <person name="Smolyakov D.D."/>
            <person name="Rudenko T.S."/>
            <person name="Beletsky A.V."/>
            <person name="Mardanov A.V."/>
            <person name="Grabovich M.Y."/>
        </authorList>
    </citation>
    <scope>NUCLEOTIDE SEQUENCE</scope>
    <source>
        <strain evidence="1">GKL-01</strain>
    </source>
</reference>
<name>A0AA95H680_9GAMM</name>
<gene>
    <name evidence="1" type="ORF">QJT80_04015</name>
</gene>
<evidence type="ECO:0000313" key="1">
    <source>
        <dbReference type="EMBL" id="WGZ91642.1"/>
    </source>
</evidence>
<dbReference type="Proteomes" id="UP001300672">
    <property type="component" value="Chromosome"/>
</dbReference>
<dbReference type="InterPro" id="IPR010921">
    <property type="entry name" value="Trp_repressor/repl_initiator"/>
</dbReference>
<protein>
    <submittedName>
        <fullName evidence="1">Transposase</fullName>
    </submittedName>
</protein>
<organism evidence="1">
    <name type="scientific">Candidatus Thiocaldithrix dubininis</name>
    <dbReference type="NCBI Taxonomy" id="3080823"/>
    <lineage>
        <taxon>Bacteria</taxon>
        <taxon>Pseudomonadati</taxon>
        <taxon>Pseudomonadota</taxon>
        <taxon>Gammaproteobacteria</taxon>
        <taxon>Thiotrichales</taxon>
        <taxon>Thiotrichaceae</taxon>
        <taxon>Candidatus Thiocaldithrix</taxon>
    </lineage>
</organism>
<dbReference type="EMBL" id="CP124755">
    <property type="protein sequence ID" value="WGZ91642.1"/>
    <property type="molecule type" value="Genomic_DNA"/>
</dbReference>
<dbReference type="InterPro" id="IPR002514">
    <property type="entry name" value="Transposase_8"/>
</dbReference>
<dbReference type="SUPFAM" id="SSF48295">
    <property type="entry name" value="TrpR-like"/>
    <property type="match status" value="1"/>
</dbReference>
<dbReference type="KEGG" id="tdu:QJT80_04015"/>
<dbReference type="Pfam" id="PF01527">
    <property type="entry name" value="HTH_Tnp_1"/>
    <property type="match status" value="1"/>
</dbReference>
<reference evidence="1" key="2">
    <citation type="submission" date="2023-04" db="EMBL/GenBank/DDBJ databases">
        <authorList>
            <person name="Beletskiy A.V."/>
            <person name="Mardanov A.V."/>
            <person name="Ravin N.V."/>
        </authorList>
    </citation>
    <scope>NUCLEOTIDE SEQUENCE</scope>
    <source>
        <strain evidence="1">GKL-01</strain>
    </source>
</reference>